<keyword evidence="2" id="KW-0732">Signal</keyword>
<dbReference type="PROSITE" id="PS51173">
    <property type="entry name" value="CBM2"/>
    <property type="match status" value="1"/>
</dbReference>
<feature type="chain" id="PRO_5045987110" description="CBM2 domain-containing protein" evidence="2">
    <location>
        <begin position="29"/>
        <end position="200"/>
    </location>
</feature>
<evidence type="ECO:0000313" key="4">
    <source>
        <dbReference type="EMBL" id="GAA3008044.1"/>
    </source>
</evidence>
<name>A0ABP6KFB2_9ACTN</name>
<accession>A0ABP6KFB2</accession>
<proteinExistence type="predicted"/>
<protein>
    <recommendedName>
        <fullName evidence="3">CBM2 domain-containing protein</fullName>
    </recommendedName>
</protein>
<evidence type="ECO:0000313" key="5">
    <source>
        <dbReference type="Proteomes" id="UP001499930"/>
    </source>
</evidence>
<dbReference type="InterPro" id="IPR001919">
    <property type="entry name" value="CBD2"/>
</dbReference>
<feature type="domain" description="CBM2" evidence="3">
    <location>
        <begin position="97"/>
        <end position="200"/>
    </location>
</feature>
<sequence>MPPTMRITSLLGLLSLTAAAILPVAACAGRTAEGGHAGTHPPAGSAQNTAPQNAALATPSGAVPAPPPSPSSASSAAPSSPSSSPSSSSTGGTPHPQITSAAECRATVTLVETWPGGYRGAATIKNNGDLPLGGWYIQWMMPHGVTITQAWKGTHMQSGPVAMIHAPAEDPPLQPGKKISEIGFIGTAATPPAFTDITCG</sequence>
<dbReference type="SUPFAM" id="SSF49384">
    <property type="entry name" value="Carbohydrate-binding domain"/>
    <property type="match status" value="1"/>
</dbReference>
<dbReference type="Gene3D" id="2.60.40.290">
    <property type="match status" value="1"/>
</dbReference>
<reference evidence="5" key="1">
    <citation type="journal article" date="2019" name="Int. J. Syst. Evol. Microbiol.">
        <title>The Global Catalogue of Microorganisms (GCM) 10K type strain sequencing project: providing services to taxonomists for standard genome sequencing and annotation.</title>
        <authorList>
            <consortium name="The Broad Institute Genomics Platform"/>
            <consortium name="The Broad Institute Genome Sequencing Center for Infectious Disease"/>
            <person name="Wu L."/>
            <person name="Ma J."/>
        </authorList>
    </citation>
    <scope>NUCLEOTIDE SEQUENCE [LARGE SCALE GENOMIC DNA]</scope>
    <source>
        <strain evidence="5">JCM 3106</strain>
    </source>
</reference>
<evidence type="ECO:0000256" key="1">
    <source>
        <dbReference type="SAM" id="MobiDB-lite"/>
    </source>
</evidence>
<evidence type="ECO:0000256" key="2">
    <source>
        <dbReference type="SAM" id="SignalP"/>
    </source>
</evidence>
<feature type="compositionally biased region" description="Low complexity" evidence="1">
    <location>
        <begin position="71"/>
        <end position="94"/>
    </location>
</feature>
<dbReference type="RefSeq" id="WP_344895262.1">
    <property type="nucleotide sequence ID" value="NZ_BAAAWD010000007.1"/>
</dbReference>
<dbReference type="InterPro" id="IPR008965">
    <property type="entry name" value="CBM2/CBM3_carb-bd_dom_sf"/>
</dbReference>
<dbReference type="SMART" id="SM00637">
    <property type="entry name" value="CBD_II"/>
    <property type="match status" value="1"/>
</dbReference>
<gene>
    <name evidence="4" type="ORF">GCM10017559_32900</name>
</gene>
<feature type="signal peptide" evidence="2">
    <location>
        <begin position="1"/>
        <end position="28"/>
    </location>
</feature>
<organism evidence="4 5">
    <name type="scientific">Streptosporangium longisporum</name>
    <dbReference type="NCBI Taxonomy" id="46187"/>
    <lineage>
        <taxon>Bacteria</taxon>
        <taxon>Bacillati</taxon>
        <taxon>Actinomycetota</taxon>
        <taxon>Actinomycetes</taxon>
        <taxon>Streptosporangiales</taxon>
        <taxon>Streptosporangiaceae</taxon>
        <taxon>Streptosporangium</taxon>
    </lineage>
</organism>
<dbReference type="Pfam" id="PF00553">
    <property type="entry name" value="CBM_2"/>
    <property type="match status" value="1"/>
</dbReference>
<feature type="region of interest" description="Disordered" evidence="1">
    <location>
        <begin position="32"/>
        <end position="98"/>
    </location>
</feature>
<dbReference type="InterPro" id="IPR012291">
    <property type="entry name" value="CBM2_carb-bd_dom_sf"/>
</dbReference>
<keyword evidence="5" id="KW-1185">Reference proteome</keyword>
<evidence type="ECO:0000259" key="3">
    <source>
        <dbReference type="PROSITE" id="PS51173"/>
    </source>
</evidence>
<comment type="caution">
    <text evidence="4">The sequence shown here is derived from an EMBL/GenBank/DDBJ whole genome shotgun (WGS) entry which is preliminary data.</text>
</comment>
<dbReference type="Proteomes" id="UP001499930">
    <property type="component" value="Unassembled WGS sequence"/>
</dbReference>
<dbReference type="EMBL" id="BAAAWD010000007">
    <property type="protein sequence ID" value="GAA3008044.1"/>
    <property type="molecule type" value="Genomic_DNA"/>
</dbReference>